<evidence type="ECO:0000313" key="3">
    <source>
        <dbReference type="EMBL" id="EAZ91278.1"/>
    </source>
</evidence>
<dbReference type="PANTHER" id="PTHR46268">
    <property type="entry name" value="STRESS RESPONSE PROTEIN NHAX"/>
    <property type="match status" value="1"/>
</dbReference>
<dbReference type="EMBL" id="AAXW01000015">
    <property type="protein sequence ID" value="EAZ91278.1"/>
    <property type="molecule type" value="Genomic_DNA"/>
</dbReference>
<dbReference type="Pfam" id="PF00582">
    <property type="entry name" value="Usp"/>
    <property type="match status" value="1"/>
</dbReference>
<dbReference type="Gene3D" id="3.40.50.620">
    <property type="entry name" value="HUPs"/>
    <property type="match status" value="1"/>
</dbReference>
<dbReference type="InterPro" id="IPR014729">
    <property type="entry name" value="Rossmann-like_a/b/a_fold"/>
</dbReference>
<comment type="caution">
    <text evidence="3">The sequence shown here is derived from an EMBL/GenBank/DDBJ whole genome shotgun (WGS) entry which is preliminary data.</text>
</comment>
<feature type="domain" description="UspA" evidence="2">
    <location>
        <begin position="7"/>
        <end position="140"/>
    </location>
</feature>
<dbReference type="PANTHER" id="PTHR46268:SF6">
    <property type="entry name" value="UNIVERSAL STRESS PROTEIN UP12"/>
    <property type="match status" value="1"/>
</dbReference>
<accession>A3IQK3</accession>
<dbReference type="CDD" id="cd00293">
    <property type="entry name" value="USP-like"/>
    <property type="match status" value="1"/>
</dbReference>
<keyword evidence="4" id="KW-1185">Reference proteome</keyword>
<evidence type="ECO:0000256" key="1">
    <source>
        <dbReference type="ARBA" id="ARBA00008791"/>
    </source>
</evidence>
<sequence>MSLFVGDRILVPIDFSQDSFNALDKTLNFIKDPNKITVINILLPLESVDPGVIWSTLNDDTRQSNVKNAFYERYPKSLVDNLNLVVKIGNPSLEIVDYAKKNNIDLIVIASHGRTGLNRFLLGSVTEKVVRLAQCPVLVWRDYHHDGDIT</sequence>
<dbReference type="AlphaFoldDB" id="A3IQK3"/>
<name>A3IQK3_9CHRO</name>
<dbReference type="PRINTS" id="PR01438">
    <property type="entry name" value="UNVRSLSTRESS"/>
</dbReference>
<organism evidence="3 4">
    <name type="scientific">Crocosphaera chwakensis CCY0110</name>
    <dbReference type="NCBI Taxonomy" id="391612"/>
    <lineage>
        <taxon>Bacteria</taxon>
        <taxon>Bacillati</taxon>
        <taxon>Cyanobacteriota</taxon>
        <taxon>Cyanophyceae</taxon>
        <taxon>Oscillatoriophycideae</taxon>
        <taxon>Chroococcales</taxon>
        <taxon>Aphanothecaceae</taxon>
        <taxon>Crocosphaera</taxon>
        <taxon>Crocosphaera chwakensis</taxon>
    </lineage>
</organism>
<protein>
    <recommendedName>
        <fullName evidence="2">UspA domain-containing protein</fullName>
    </recommendedName>
</protein>
<dbReference type="Proteomes" id="UP000003781">
    <property type="component" value="Unassembled WGS sequence"/>
</dbReference>
<dbReference type="SUPFAM" id="SSF52402">
    <property type="entry name" value="Adenine nucleotide alpha hydrolases-like"/>
    <property type="match status" value="1"/>
</dbReference>
<evidence type="ECO:0000259" key="2">
    <source>
        <dbReference type="Pfam" id="PF00582"/>
    </source>
</evidence>
<evidence type="ECO:0000313" key="4">
    <source>
        <dbReference type="Proteomes" id="UP000003781"/>
    </source>
</evidence>
<dbReference type="InterPro" id="IPR006016">
    <property type="entry name" value="UspA"/>
</dbReference>
<gene>
    <name evidence="3" type="ORF">CY0110_11662</name>
</gene>
<proteinExistence type="inferred from homology"/>
<dbReference type="eggNOG" id="COG0589">
    <property type="taxonomic scope" value="Bacteria"/>
</dbReference>
<dbReference type="OrthoDB" id="9794782at2"/>
<dbReference type="InterPro" id="IPR006015">
    <property type="entry name" value="Universal_stress_UspA"/>
</dbReference>
<reference evidence="3 4" key="1">
    <citation type="submission" date="2007-03" db="EMBL/GenBank/DDBJ databases">
        <authorList>
            <person name="Stal L."/>
            <person name="Ferriera S."/>
            <person name="Johnson J."/>
            <person name="Kravitz S."/>
            <person name="Beeson K."/>
            <person name="Sutton G."/>
            <person name="Rogers Y.-H."/>
            <person name="Friedman R."/>
            <person name="Frazier M."/>
            <person name="Venter J.C."/>
        </authorList>
    </citation>
    <scope>NUCLEOTIDE SEQUENCE [LARGE SCALE GENOMIC DNA]</scope>
    <source>
        <strain evidence="3 4">CCY0110</strain>
    </source>
</reference>
<dbReference type="RefSeq" id="WP_008275669.1">
    <property type="nucleotide sequence ID" value="NZ_AAXW01000015.1"/>
</dbReference>
<comment type="similarity">
    <text evidence="1">Belongs to the universal stress protein A family.</text>
</comment>